<dbReference type="EMBL" id="CP001472">
    <property type="protein sequence ID" value="ACO33118.1"/>
    <property type="molecule type" value="Genomic_DNA"/>
</dbReference>
<dbReference type="AlphaFoldDB" id="C1F0X2"/>
<keyword evidence="4" id="KW-1185">Reference proteome</keyword>
<dbReference type="Proteomes" id="UP000002207">
    <property type="component" value="Chromosome"/>
</dbReference>
<dbReference type="InterPro" id="IPR006016">
    <property type="entry name" value="UspA"/>
</dbReference>
<dbReference type="PRINTS" id="PR01438">
    <property type="entry name" value="UNVRSLSTRESS"/>
</dbReference>
<accession>C1F0X2</accession>
<comment type="similarity">
    <text evidence="1">Belongs to the universal stress protein A family.</text>
</comment>
<dbReference type="PANTHER" id="PTHR46268:SF15">
    <property type="entry name" value="UNIVERSAL STRESS PROTEIN HP_0031"/>
    <property type="match status" value="1"/>
</dbReference>
<evidence type="ECO:0000313" key="3">
    <source>
        <dbReference type="EMBL" id="ACO33118.1"/>
    </source>
</evidence>
<dbReference type="InterPro" id="IPR006015">
    <property type="entry name" value="Universal_stress_UspA"/>
</dbReference>
<evidence type="ECO:0000313" key="4">
    <source>
        <dbReference type="Proteomes" id="UP000002207"/>
    </source>
</evidence>
<evidence type="ECO:0000256" key="1">
    <source>
        <dbReference type="ARBA" id="ARBA00008791"/>
    </source>
</evidence>
<protein>
    <submittedName>
        <fullName evidence="3">Universal stress family protein</fullName>
    </submittedName>
</protein>
<dbReference type="InterPro" id="IPR014729">
    <property type="entry name" value="Rossmann-like_a/b/a_fold"/>
</dbReference>
<dbReference type="STRING" id="240015.ACP_0471"/>
<dbReference type="SUPFAM" id="SSF52402">
    <property type="entry name" value="Adenine nucleotide alpha hydrolases-like"/>
    <property type="match status" value="2"/>
</dbReference>
<gene>
    <name evidence="3" type="ordered locus">ACP_0471</name>
</gene>
<feature type="domain" description="UspA" evidence="2">
    <location>
        <begin position="15"/>
        <end position="151"/>
    </location>
</feature>
<sequence length="317" mass="34290">MIHPTSESLLHPAQIVMATDLCDADILLPLAIAQAKSNHAQLTLVHALLTSLMTPWTAEAMVPPDGGMDAEEFAERILAELVQKARSEGVTCDSVVRHGVSAAEVVRDEMHRLDADRLIIGTHGRGRMGQLVLGSVAKSLLRTVFVPMFAVGPKVKTPRLVAEPKRILFAVALKDREQDLADADAARKLAEGYGASLILMHVVGPESEQDGRLAMDIEEAKVLLDGLIPDKTTMTVELRTHVACGEVVEEILESASRFDADWILMGWNEKHRHGTLAENAVYRVMASAFIPVLTLPHPGKTMAAEAAGQKETSAATH</sequence>
<dbReference type="Gene3D" id="3.40.50.620">
    <property type="entry name" value="HUPs"/>
    <property type="match status" value="2"/>
</dbReference>
<organism evidence="3 4">
    <name type="scientific">Acidobacterium capsulatum (strain ATCC 51196 / DSM 11244 / BCRC 80197 / JCM 7670 / NBRC 15755 / NCIMB 13165 / 161)</name>
    <dbReference type="NCBI Taxonomy" id="240015"/>
    <lineage>
        <taxon>Bacteria</taxon>
        <taxon>Pseudomonadati</taxon>
        <taxon>Acidobacteriota</taxon>
        <taxon>Terriglobia</taxon>
        <taxon>Terriglobales</taxon>
        <taxon>Acidobacteriaceae</taxon>
        <taxon>Acidobacterium</taxon>
    </lineage>
</organism>
<dbReference type="CDD" id="cd00293">
    <property type="entry name" value="USP-like"/>
    <property type="match status" value="2"/>
</dbReference>
<dbReference type="PANTHER" id="PTHR46268">
    <property type="entry name" value="STRESS RESPONSE PROTEIN NHAX"/>
    <property type="match status" value="1"/>
</dbReference>
<dbReference type="eggNOG" id="COG0589">
    <property type="taxonomic scope" value="Bacteria"/>
</dbReference>
<name>C1F0X2_ACIC5</name>
<dbReference type="Pfam" id="PF00582">
    <property type="entry name" value="Usp"/>
    <property type="match status" value="2"/>
</dbReference>
<feature type="domain" description="UspA" evidence="2">
    <location>
        <begin position="165"/>
        <end position="294"/>
    </location>
</feature>
<dbReference type="KEGG" id="aca:ACP_0471"/>
<reference evidence="3 4" key="1">
    <citation type="journal article" date="2009" name="Appl. Environ. Microbiol.">
        <title>Three genomes from the phylum Acidobacteria provide insight into the lifestyles of these microorganisms in soils.</title>
        <authorList>
            <person name="Ward N.L."/>
            <person name="Challacombe J.F."/>
            <person name="Janssen P.H."/>
            <person name="Henrissat B."/>
            <person name="Coutinho P.M."/>
            <person name="Wu M."/>
            <person name="Xie G."/>
            <person name="Haft D.H."/>
            <person name="Sait M."/>
            <person name="Badger J."/>
            <person name="Barabote R.D."/>
            <person name="Bradley B."/>
            <person name="Brettin T.S."/>
            <person name="Brinkac L.M."/>
            <person name="Bruce D."/>
            <person name="Creasy T."/>
            <person name="Daugherty S.C."/>
            <person name="Davidsen T.M."/>
            <person name="DeBoy R.T."/>
            <person name="Detter J.C."/>
            <person name="Dodson R.J."/>
            <person name="Durkin A.S."/>
            <person name="Ganapathy A."/>
            <person name="Gwinn-Giglio M."/>
            <person name="Han C.S."/>
            <person name="Khouri H."/>
            <person name="Kiss H."/>
            <person name="Kothari S.P."/>
            <person name="Madupu R."/>
            <person name="Nelson K.E."/>
            <person name="Nelson W.C."/>
            <person name="Paulsen I."/>
            <person name="Penn K."/>
            <person name="Ren Q."/>
            <person name="Rosovitz M.J."/>
            <person name="Selengut J.D."/>
            <person name="Shrivastava S."/>
            <person name="Sullivan S.A."/>
            <person name="Tapia R."/>
            <person name="Thompson L.S."/>
            <person name="Watkins K.L."/>
            <person name="Yang Q."/>
            <person name="Yu C."/>
            <person name="Zafar N."/>
            <person name="Zhou L."/>
            <person name="Kuske C.R."/>
        </authorList>
    </citation>
    <scope>NUCLEOTIDE SEQUENCE [LARGE SCALE GENOMIC DNA]</scope>
    <source>
        <strain evidence="4">ATCC 51196 / DSM 11244 / BCRC 80197 / JCM 7670 / NBRC 15755 / NCIMB 13165 / 161</strain>
    </source>
</reference>
<proteinExistence type="inferred from homology"/>
<dbReference type="InParanoid" id="C1F0X2"/>
<dbReference type="HOGENOM" id="CLU_876110_0_0_0"/>
<evidence type="ECO:0000259" key="2">
    <source>
        <dbReference type="Pfam" id="PF00582"/>
    </source>
</evidence>